<dbReference type="Pfam" id="PF13476">
    <property type="entry name" value="AAA_23"/>
    <property type="match status" value="1"/>
</dbReference>
<keyword evidence="8" id="KW-1185">Reference proteome</keyword>
<dbReference type="PANTHER" id="PTHR32114">
    <property type="entry name" value="ABC TRANSPORTER ABCH.3"/>
    <property type="match status" value="1"/>
</dbReference>
<evidence type="ECO:0000256" key="5">
    <source>
        <dbReference type="SAM" id="MobiDB-lite"/>
    </source>
</evidence>
<dbReference type="PANTHER" id="PTHR32114:SF2">
    <property type="entry name" value="ABC TRANSPORTER ABCH.3"/>
    <property type="match status" value="1"/>
</dbReference>
<feature type="region of interest" description="Disordered" evidence="5">
    <location>
        <begin position="757"/>
        <end position="781"/>
    </location>
</feature>
<organism evidence="7 8">
    <name type="scientific">Nesterenkonia sphaerica</name>
    <dbReference type="NCBI Taxonomy" id="1804988"/>
    <lineage>
        <taxon>Bacteria</taxon>
        <taxon>Bacillati</taxon>
        <taxon>Actinomycetota</taxon>
        <taxon>Actinomycetes</taxon>
        <taxon>Micrococcales</taxon>
        <taxon>Micrococcaceae</taxon>
        <taxon>Nesterenkonia</taxon>
    </lineage>
</organism>
<dbReference type="AlphaFoldDB" id="A0A5R9AFU1"/>
<evidence type="ECO:0000313" key="8">
    <source>
        <dbReference type="Proteomes" id="UP000306544"/>
    </source>
</evidence>
<feature type="coiled-coil region" evidence="4">
    <location>
        <begin position="434"/>
        <end position="488"/>
    </location>
</feature>
<dbReference type="OrthoDB" id="9795626at2"/>
<keyword evidence="4" id="KW-0175">Coiled coil</keyword>
<feature type="region of interest" description="Disordered" evidence="5">
    <location>
        <begin position="685"/>
        <end position="712"/>
    </location>
</feature>
<dbReference type="InterPro" id="IPR027417">
    <property type="entry name" value="P-loop_NTPase"/>
</dbReference>
<feature type="compositionally biased region" description="Basic and acidic residues" evidence="5">
    <location>
        <begin position="628"/>
        <end position="646"/>
    </location>
</feature>
<dbReference type="Pfam" id="PF13558">
    <property type="entry name" value="SbcC_Walker_B"/>
    <property type="match status" value="1"/>
</dbReference>
<evidence type="ECO:0000256" key="1">
    <source>
        <dbReference type="ARBA" id="ARBA00006930"/>
    </source>
</evidence>
<evidence type="ECO:0000256" key="3">
    <source>
        <dbReference type="ARBA" id="ARBA00013368"/>
    </source>
</evidence>
<dbReference type="SUPFAM" id="SSF52540">
    <property type="entry name" value="P-loop containing nucleoside triphosphate hydrolases"/>
    <property type="match status" value="1"/>
</dbReference>
<feature type="region of interest" description="Disordered" evidence="5">
    <location>
        <begin position="571"/>
        <end position="595"/>
    </location>
</feature>
<accession>A0A5R9AFU1</accession>
<feature type="region of interest" description="Disordered" evidence="5">
    <location>
        <begin position="624"/>
        <end position="646"/>
    </location>
</feature>
<dbReference type="Gene3D" id="3.40.50.300">
    <property type="entry name" value="P-loop containing nucleotide triphosphate hydrolases"/>
    <property type="match status" value="2"/>
</dbReference>
<feature type="domain" description="Rad50/SbcC-type AAA" evidence="6">
    <location>
        <begin position="5"/>
        <end position="214"/>
    </location>
</feature>
<gene>
    <name evidence="7" type="ORF">FEF27_04815</name>
</gene>
<evidence type="ECO:0000256" key="2">
    <source>
        <dbReference type="ARBA" id="ARBA00011322"/>
    </source>
</evidence>
<name>A0A5R9AFU1_9MICC</name>
<evidence type="ECO:0000313" key="7">
    <source>
        <dbReference type="EMBL" id="TLP77483.1"/>
    </source>
</evidence>
<comment type="similarity">
    <text evidence="1">Belongs to the SMC family. SbcC subfamily.</text>
</comment>
<dbReference type="GO" id="GO:0006302">
    <property type="term" value="P:double-strand break repair"/>
    <property type="evidence" value="ECO:0007669"/>
    <property type="project" value="InterPro"/>
</dbReference>
<sequence length="1008" mass="112294">MKFHSLTVCAFGPFAGTERVDFDALSADGLFLLRGQTGAGKTSVLDAITFALYGDVPGHRRAEGLKSQHAPLERQPYVELEFSTGQDRMWVRREATYYRPAKRRGAAPQRVGSALYIKRLQQGEWKPLPVHKIDEGAAELQRLLGLSMGEFTKVIMLPQGSFAQLLHASNDDRRKILEQLFDIRVYEQLEQHLEECKQQSAAQRKELESQITLHTRQLTNCAAALLTDAMPQTADLLPEQLSEPVLHHLWQQQAALQTAAAEAQDAAAQAQDRWTELTARRRELQRWSEHQELRRLHEQARGDAEQADQLLSHHQRALAVQQWLTRADQDTDTAHQEQERATAIQQQAQELLREQPELAAESVAAAAEELVELRARLTDPEVSQLEQRWAELTEAAHTADHAAAQARTLIQARAAEITTVSEELESGQAQLVPAEEIDQEIDETQQAATEAQRRTELHQQRESAAARLEELERQEVAAQVEQREAEQTYRLRFADSLQQAAAQVAAELSPGEPCLACGSRDHPEPLEQQAHAVSAADCESALEHWQQTRLNCADLAQRRRSTEAELEHIRSALGDEADVPAEQAHREHRSAEERVRVARQRRQEQRALLNEVEKLRQRLADLQTQRTAAEHTAEREGADAARLRSEAEAARQRLSALRGGYPSVTERIADLDQWHQKFTAAQQAAQRAAQAQETARRSAAEAAQQVADSPFPSPQAVLEAQLPAERLSQLNQQVADFRDRETKLAFEAELEEIIAGRERAARGEQSPSQQELDLAEQDARQADQEVETAARRLTEYVAEAKAVQRAAQDLQEALSSRDQQAAAAQLRAELADAVLARGGDNEKGMRLTTYVLAARLERVTEAATRHLSIMTDGRYQLLLDPERTGTRQRLRGLDLKVFDEHAEQERPAQSLSGGETFMASLALALGLAEVVQSEAGGVGLDSLFIDEGFGSLDDHTLEAVMSALHTLQGEGRRIGVVSHVTEMHQQIPVQLKVTKTHTGSALELVGVQ</sequence>
<dbReference type="GO" id="GO:0016887">
    <property type="term" value="F:ATP hydrolysis activity"/>
    <property type="evidence" value="ECO:0007669"/>
    <property type="project" value="InterPro"/>
</dbReference>
<dbReference type="EMBL" id="VAWA01000004">
    <property type="protein sequence ID" value="TLP77483.1"/>
    <property type="molecule type" value="Genomic_DNA"/>
</dbReference>
<comment type="subunit">
    <text evidence="2">Heterodimer of SbcC and SbcD.</text>
</comment>
<feature type="coiled-coil region" evidence="4">
    <location>
        <begin position="253"/>
        <end position="310"/>
    </location>
</feature>
<evidence type="ECO:0000259" key="6">
    <source>
        <dbReference type="Pfam" id="PF13476"/>
    </source>
</evidence>
<dbReference type="Proteomes" id="UP000306544">
    <property type="component" value="Unassembled WGS sequence"/>
</dbReference>
<comment type="caution">
    <text evidence="7">The sequence shown here is derived from an EMBL/GenBank/DDBJ whole genome shotgun (WGS) entry which is preliminary data.</text>
</comment>
<dbReference type="InterPro" id="IPR038729">
    <property type="entry name" value="Rad50/SbcC_AAA"/>
</dbReference>
<feature type="compositionally biased region" description="Basic and acidic residues" evidence="5">
    <location>
        <begin position="583"/>
        <end position="595"/>
    </location>
</feature>
<reference evidence="7 8" key="1">
    <citation type="submission" date="2019-05" db="EMBL/GenBank/DDBJ databases">
        <title>Nesterenkonia sp. GY239, isolated from the Southern Atlantic Ocean.</title>
        <authorList>
            <person name="Zhang G."/>
        </authorList>
    </citation>
    <scope>NUCLEOTIDE SEQUENCE [LARGE SCALE GENOMIC DNA]</scope>
    <source>
        <strain evidence="7 8">GY239</strain>
    </source>
</reference>
<dbReference type="RefSeq" id="WP_138169713.1">
    <property type="nucleotide sequence ID" value="NZ_VAWA01000004.1"/>
</dbReference>
<evidence type="ECO:0000256" key="4">
    <source>
        <dbReference type="SAM" id="Coils"/>
    </source>
</evidence>
<proteinExistence type="inferred from homology"/>
<protein>
    <recommendedName>
        <fullName evidence="3">Nuclease SbcCD subunit C</fullName>
    </recommendedName>
</protein>